<dbReference type="PROSITE" id="PS51464">
    <property type="entry name" value="SIS"/>
    <property type="match status" value="1"/>
</dbReference>
<evidence type="ECO:0000259" key="2">
    <source>
        <dbReference type="PROSITE" id="PS51464"/>
    </source>
</evidence>
<sequence length="354" mass="39464">MEMLDYVKVTPAKLKENIADKNSLVSPLVNLFFKQKNGSVTIVASGSSFNAVMMSKPYLKMRLARSVEVVTPELFELTRTSKNMKNFTFFVSQSGASTNILHAMKFVNERNGRTIALTGNTHSEVAQKADIVIDYGVGKETVGYVTVGLSTLVMYLVLFANEVAQREQRPIDSDDDLLQLPKIMTKTINTALEFVNDHFMELAQMGPTFICGNNMNLGVAREAALKFQETLKIPTLHYEIEEFMHGPDIQLSPQYSIFLIDNPQASPRIAAINTSLAAVTARHYLITYNSDKVQPNVINIKLPAINSLCSLATIPFFQIIVASMMPALNREDAHPLATKFMNMIPTKNYDKQGR</sequence>
<evidence type="ECO:0000313" key="4">
    <source>
        <dbReference type="Proteomes" id="UP000826550"/>
    </source>
</evidence>
<dbReference type="SUPFAM" id="SSF53697">
    <property type="entry name" value="SIS domain"/>
    <property type="match status" value="1"/>
</dbReference>
<accession>A0ABX8W7I5</accession>
<protein>
    <submittedName>
        <fullName evidence="3">SIS domain-containing protein</fullName>
    </submittedName>
</protein>
<gene>
    <name evidence="3" type="ORF">GYM71_08580</name>
</gene>
<dbReference type="InterPro" id="IPR035466">
    <property type="entry name" value="GlmS/AgaS_SIS"/>
</dbReference>
<dbReference type="InterPro" id="IPR001347">
    <property type="entry name" value="SIS_dom"/>
</dbReference>
<keyword evidence="4" id="KW-1185">Reference proteome</keyword>
<keyword evidence="1" id="KW-0677">Repeat</keyword>
<dbReference type="InterPro" id="IPR046348">
    <property type="entry name" value="SIS_dom_sf"/>
</dbReference>
<feature type="domain" description="SIS" evidence="2">
    <location>
        <begin position="28"/>
        <end position="169"/>
    </location>
</feature>
<proteinExistence type="predicted"/>
<dbReference type="Gene3D" id="3.40.50.10490">
    <property type="entry name" value="Glucose-6-phosphate isomerase like protein, domain 1"/>
    <property type="match status" value="2"/>
</dbReference>
<reference evidence="3 4" key="1">
    <citation type="submission" date="2020-01" db="EMBL/GenBank/DDBJ databases">
        <title>Vast differences in strain-level diversity in the gut microbiota of two closely related honey bee species.</title>
        <authorList>
            <person name="Ellegaard K.M."/>
            <person name="Suenami S."/>
            <person name="Miyazaki R."/>
            <person name="Engel P."/>
        </authorList>
    </citation>
    <scope>NUCLEOTIDE SEQUENCE [LARGE SCALE GENOMIC DNA]</scope>
    <source>
        <strain evidence="3 4">ESL0416</strain>
    </source>
</reference>
<evidence type="ECO:0000313" key="3">
    <source>
        <dbReference type="EMBL" id="QYN53468.1"/>
    </source>
</evidence>
<dbReference type="PANTHER" id="PTHR10937">
    <property type="entry name" value="GLUCOSAMINE--FRUCTOSE-6-PHOSPHATE AMINOTRANSFERASE, ISOMERIZING"/>
    <property type="match status" value="1"/>
</dbReference>
<organism evidence="3 4">
    <name type="scientific">Lactobacillus panisapium</name>
    <dbReference type="NCBI Taxonomy" id="2012495"/>
    <lineage>
        <taxon>Bacteria</taxon>
        <taxon>Bacillati</taxon>
        <taxon>Bacillota</taxon>
        <taxon>Bacilli</taxon>
        <taxon>Lactobacillales</taxon>
        <taxon>Lactobacillaceae</taxon>
        <taxon>Lactobacillus</taxon>
    </lineage>
</organism>
<dbReference type="EMBL" id="CP048268">
    <property type="protein sequence ID" value="QYN53468.1"/>
    <property type="molecule type" value="Genomic_DNA"/>
</dbReference>
<dbReference type="Proteomes" id="UP000826550">
    <property type="component" value="Chromosome"/>
</dbReference>
<dbReference type="PANTHER" id="PTHR10937:SF17">
    <property type="entry name" value="GLUCOSAMINE-FRUCTOSE-6-PHOSPHATE AMINOTRANSFERASE"/>
    <property type="match status" value="1"/>
</dbReference>
<dbReference type="RefSeq" id="WP_220220159.1">
    <property type="nucleotide sequence ID" value="NZ_CP048268.1"/>
</dbReference>
<dbReference type="Pfam" id="PF01380">
    <property type="entry name" value="SIS"/>
    <property type="match status" value="1"/>
</dbReference>
<name>A0ABX8W7I5_9LACO</name>
<dbReference type="CDD" id="cd05008">
    <property type="entry name" value="SIS_GlmS_GlmD_1"/>
    <property type="match status" value="1"/>
</dbReference>
<evidence type="ECO:0000256" key="1">
    <source>
        <dbReference type="ARBA" id="ARBA00022737"/>
    </source>
</evidence>